<dbReference type="SUPFAM" id="SSF52047">
    <property type="entry name" value="RNI-like"/>
    <property type="match status" value="1"/>
</dbReference>
<name>A0AAD7NE18_9AGAR</name>
<accession>A0AAD7NE18</accession>
<protein>
    <submittedName>
        <fullName evidence="1">Uncharacterized protein</fullName>
    </submittedName>
</protein>
<evidence type="ECO:0000313" key="2">
    <source>
        <dbReference type="Proteomes" id="UP001215280"/>
    </source>
</evidence>
<organism evidence="1 2">
    <name type="scientific">Mycena maculata</name>
    <dbReference type="NCBI Taxonomy" id="230809"/>
    <lineage>
        <taxon>Eukaryota</taxon>
        <taxon>Fungi</taxon>
        <taxon>Dikarya</taxon>
        <taxon>Basidiomycota</taxon>
        <taxon>Agaricomycotina</taxon>
        <taxon>Agaricomycetes</taxon>
        <taxon>Agaricomycetidae</taxon>
        <taxon>Agaricales</taxon>
        <taxon>Marasmiineae</taxon>
        <taxon>Mycenaceae</taxon>
        <taxon>Mycena</taxon>
    </lineage>
</organism>
<dbReference type="InterPro" id="IPR032675">
    <property type="entry name" value="LRR_dom_sf"/>
</dbReference>
<reference evidence="1" key="1">
    <citation type="submission" date="2023-03" db="EMBL/GenBank/DDBJ databases">
        <title>Massive genome expansion in bonnet fungi (Mycena s.s.) driven by repeated elements and novel gene families across ecological guilds.</title>
        <authorList>
            <consortium name="Lawrence Berkeley National Laboratory"/>
            <person name="Harder C.B."/>
            <person name="Miyauchi S."/>
            <person name="Viragh M."/>
            <person name="Kuo A."/>
            <person name="Thoen E."/>
            <person name="Andreopoulos B."/>
            <person name="Lu D."/>
            <person name="Skrede I."/>
            <person name="Drula E."/>
            <person name="Henrissat B."/>
            <person name="Morin E."/>
            <person name="Kohler A."/>
            <person name="Barry K."/>
            <person name="LaButti K."/>
            <person name="Morin E."/>
            <person name="Salamov A."/>
            <person name="Lipzen A."/>
            <person name="Mereny Z."/>
            <person name="Hegedus B."/>
            <person name="Baldrian P."/>
            <person name="Stursova M."/>
            <person name="Weitz H."/>
            <person name="Taylor A."/>
            <person name="Grigoriev I.V."/>
            <person name="Nagy L.G."/>
            <person name="Martin F."/>
            <person name="Kauserud H."/>
        </authorList>
    </citation>
    <scope>NUCLEOTIDE SEQUENCE</scope>
    <source>
        <strain evidence="1">CBHHK188m</strain>
    </source>
</reference>
<dbReference type="EMBL" id="JARJLG010000056">
    <property type="protein sequence ID" value="KAJ7758114.1"/>
    <property type="molecule type" value="Genomic_DNA"/>
</dbReference>
<comment type="caution">
    <text evidence="1">The sequence shown here is derived from an EMBL/GenBank/DDBJ whole genome shotgun (WGS) entry which is preliminary data.</text>
</comment>
<proteinExistence type="predicted"/>
<dbReference type="Gene3D" id="3.80.10.10">
    <property type="entry name" value="Ribonuclease Inhibitor"/>
    <property type="match status" value="1"/>
</dbReference>
<dbReference type="AlphaFoldDB" id="A0AAD7NE18"/>
<gene>
    <name evidence="1" type="ORF">DFH07DRAFT_1024908</name>
</gene>
<evidence type="ECO:0000313" key="1">
    <source>
        <dbReference type="EMBL" id="KAJ7758114.1"/>
    </source>
</evidence>
<keyword evidence="2" id="KW-1185">Reference proteome</keyword>
<sequence length="298" mass="33649">MASIFPPELEREIFETTAILHPQTMPTLLPVAHRVLIWIEPLLYRFIILARGSIDEVVRRAMRVKPASFLEASIRHICISSSSRFSKEELCALLRLCTKLVSLTTSQAVPASELLPILAGMTQVRKWTGSLVDLFGGYDTIDLSHPFFRYLTHMDIIGDFEDDRNIPSLVALPALTHLALCGDGVLDDTVPRVLEQCTQLQVLVIVYHAIHAVTARQIAARPPTDDLRFVVCVYHNYLDDQWKIGVRRGTDFWSAAETFIARKRRGEIGGALYEFPIRVSSSKNCSTSSYYFLERPSE</sequence>
<dbReference type="Proteomes" id="UP001215280">
    <property type="component" value="Unassembled WGS sequence"/>
</dbReference>